<feature type="compositionally biased region" description="Polar residues" evidence="1">
    <location>
        <begin position="293"/>
        <end position="318"/>
    </location>
</feature>
<feature type="compositionally biased region" description="Low complexity" evidence="1">
    <location>
        <begin position="319"/>
        <end position="332"/>
    </location>
</feature>
<feature type="compositionally biased region" description="Basic and acidic residues" evidence="1">
    <location>
        <begin position="759"/>
        <end position="778"/>
    </location>
</feature>
<keyword evidence="3" id="KW-1185">Reference proteome</keyword>
<comment type="caution">
    <text evidence="2">The sequence shown here is derived from an EMBL/GenBank/DDBJ whole genome shotgun (WGS) entry which is preliminary data.</text>
</comment>
<sequence>MGDLSARSTHTPSRPRPLGQVKTESLHFHTGSSHPSPHLPVYPELRQLYGDEDAFRLSVRSMRELRESLRHAALLNIVAAANTDQTQAEGAASGDDRPVRPPGATAPQHLQTPSHPRGSPASPLALQVTSSRSSPFPGEGAAVGRTAGSGNHHTVQGGGSTPHSLVANLLSPRMRTISIPRPRAHDLPGPFIHKSVTQAKENLSRVGELARARTEVEEGAARSGAVSTALTEPVSNQHGGAGPWKPPVAASGAGLVLPLRGHSLDPKQNQHNGHHDRAKDATSAKASSAQSRDTSFTFLSASTPTSNNPHSASMASERSSATTTDTSTGSKKASSKGKDDPRGTPAQQMLSVRRHLTPSKKRELVKRLTEIAKCEAVDMTDPVAAGEDDGELRFVSPMIIMSQQRQEIRHPEDSHVASTNKDAEGMTSDGTALRPTSRLHRAKSLNSLNGPNGFQHHTPLTRGKKTSSVVNESRTLNRAPSGSMPDLLAQEADEYGTDLECEEPETVEWTSESLFTDGIIGRTIRRDADVLGMPLESRPLLPATPSIKTRRGTRPTGRRSSLGLRDRGPSETPVPGASAAGARGATTNGTSDSAPAGTPPEGSVSYRPILPTLTITGLSAHNKPLHGAGPVNSRASREMRPTSQLSMSSNQKLFQQLDDQCEKLQRQLNISLNGPRRGGHWQHGTTSTALPISRSDVTAHLQCVPLTEGGAPNTGRAGVRDSPTGQGRRSQNLLAHGAPTALSNVEEHSIAGGAYGAEHLSERGGNEEREGFEREPKEWTQQPNQPSHFAQDQNPGLNRKTSFSSKTSFADSLDGPSGLRVNLDCAADTDPVLQSGLKEPRYQGFSSRVGENEGKSQFHYVNSSRTESEEAAREMKYRVLKALDQDVYYDFQHRKYRNTNTATPVAKFNGEEERPRVHFYKVKVNGDS</sequence>
<feature type="region of interest" description="Disordered" evidence="1">
    <location>
        <begin position="445"/>
        <end position="486"/>
    </location>
</feature>
<accession>A0ABD0L953</accession>
<dbReference type="AlphaFoldDB" id="A0ABD0L953"/>
<feature type="compositionally biased region" description="Polar residues" evidence="1">
    <location>
        <begin position="1"/>
        <end position="12"/>
    </location>
</feature>
<evidence type="ECO:0000256" key="1">
    <source>
        <dbReference type="SAM" id="MobiDB-lite"/>
    </source>
</evidence>
<feature type="region of interest" description="Disordered" evidence="1">
    <location>
        <begin position="214"/>
        <end position="357"/>
    </location>
</feature>
<organism evidence="2 3">
    <name type="scientific">Batillaria attramentaria</name>
    <dbReference type="NCBI Taxonomy" id="370345"/>
    <lineage>
        <taxon>Eukaryota</taxon>
        <taxon>Metazoa</taxon>
        <taxon>Spiralia</taxon>
        <taxon>Lophotrochozoa</taxon>
        <taxon>Mollusca</taxon>
        <taxon>Gastropoda</taxon>
        <taxon>Caenogastropoda</taxon>
        <taxon>Sorbeoconcha</taxon>
        <taxon>Cerithioidea</taxon>
        <taxon>Batillariidae</taxon>
        <taxon>Batillaria</taxon>
    </lineage>
</organism>
<feature type="compositionally biased region" description="Polar residues" evidence="1">
    <location>
        <begin position="779"/>
        <end position="810"/>
    </location>
</feature>
<feature type="region of interest" description="Disordered" evidence="1">
    <location>
        <begin position="706"/>
        <end position="731"/>
    </location>
</feature>
<feature type="compositionally biased region" description="Low complexity" evidence="1">
    <location>
        <begin position="576"/>
        <end position="590"/>
    </location>
</feature>
<dbReference type="Proteomes" id="UP001519460">
    <property type="component" value="Unassembled WGS sequence"/>
</dbReference>
<feature type="region of interest" description="Disordered" evidence="1">
    <location>
        <begin position="1"/>
        <end position="41"/>
    </location>
</feature>
<evidence type="ECO:0000313" key="2">
    <source>
        <dbReference type="EMBL" id="KAK7495841.1"/>
    </source>
</evidence>
<feature type="compositionally biased region" description="Basic and acidic residues" evidence="1">
    <location>
        <begin position="273"/>
        <end position="282"/>
    </location>
</feature>
<protein>
    <submittedName>
        <fullName evidence="2">Uncharacterized protein</fullName>
    </submittedName>
</protein>
<feature type="region of interest" description="Disordered" evidence="1">
    <location>
        <begin position="536"/>
        <end position="648"/>
    </location>
</feature>
<reference evidence="2 3" key="1">
    <citation type="journal article" date="2023" name="Sci. Data">
        <title>Genome assembly of the Korean intertidal mud-creeper Batillaria attramentaria.</title>
        <authorList>
            <person name="Patra A.K."/>
            <person name="Ho P.T."/>
            <person name="Jun S."/>
            <person name="Lee S.J."/>
            <person name="Kim Y."/>
            <person name="Won Y.J."/>
        </authorList>
    </citation>
    <scope>NUCLEOTIDE SEQUENCE [LARGE SCALE GENOMIC DNA]</scope>
    <source>
        <strain evidence="2">Wonlab-2016</strain>
    </source>
</reference>
<dbReference type="EMBL" id="JACVVK020000071">
    <property type="protein sequence ID" value="KAK7495841.1"/>
    <property type="molecule type" value="Genomic_DNA"/>
</dbReference>
<feature type="compositionally biased region" description="Basic residues" evidence="1">
    <location>
        <begin position="548"/>
        <end position="557"/>
    </location>
</feature>
<feature type="compositionally biased region" description="Polar residues" evidence="1">
    <location>
        <begin position="466"/>
        <end position="480"/>
    </location>
</feature>
<feature type="compositionally biased region" description="Basic and acidic residues" evidence="1">
    <location>
        <begin position="406"/>
        <end position="415"/>
    </location>
</feature>
<feature type="region of interest" description="Disordered" evidence="1">
    <location>
        <begin position="85"/>
        <end position="164"/>
    </location>
</feature>
<feature type="region of interest" description="Disordered" evidence="1">
    <location>
        <begin position="404"/>
        <end position="433"/>
    </location>
</feature>
<evidence type="ECO:0000313" key="3">
    <source>
        <dbReference type="Proteomes" id="UP001519460"/>
    </source>
</evidence>
<name>A0ABD0L953_9CAEN</name>
<gene>
    <name evidence="2" type="ORF">BaRGS_00012831</name>
</gene>
<feature type="region of interest" description="Disordered" evidence="1">
    <location>
        <begin position="758"/>
        <end position="811"/>
    </location>
</feature>
<proteinExistence type="predicted"/>
<feature type="compositionally biased region" description="Low complexity" evidence="1">
    <location>
        <begin position="283"/>
        <end position="292"/>
    </location>
</feature>
<feature type="compositionally biased region" description="Polar residues" evidence="1">
    <location>
        <begin position="225"/>
        <end position="238"/>
    </location>
</feature>